<evidence type="ECO:0000313" key="4">
    <source>
        <dbReference type="EMBL" id="EXK82931.1"/>
    </source>
</evidence>
<dbReference type="GO" id="GO:0005634">
    <property type="term" value="C:nucleus"/>
    <property type="evidence" value="ECO:0007669"/>
    <property type="project" value="UniProtKB-SubCell"/>
</dbReference>
<dbReference type="EMBL" id="JH658408">
    <property type="protein sequence ID" value="EXK82931.1"/>
    <property type="molecule type" value="Genomic_DNA"/>
</dbReference>
<dbReference type="InterPro" id="IPR050613">
    <property type="entry name" value="Sec_Metabolite_Reg"/>
</dbReference>
<feature type="region of interest" description="Disordered" evidence="3">
    <location>
        <begin position="1"/>
        <end position="61"/>
    </location>
</feature>
<evidence type="ECO:0008006" key="6">
    <source>
        <dbReference type="Google" id="ProtNLM"/>
    </source>
</evidence>
<comment type="subcellular location">
    <subcellularLocation>
        <location evidence="1">Nucleus</location>
    </subcellularLocation>
</comment>
<evidence type="ECO:0000313" key="5">
    <source>
        <dbReference type="Proteomes" id="UP000030663"/>
    </source>
</evidence>
<dbReference type="PANTHER" id="PTHR31001:SF40">
    <property type="entry name" value="ZN(II)2CYS6 TRANSCRIPTION FACTOR (EUROFUNG)"/>
    <property type="match status" value="1"/>
</dbReference>
<reference evidence="4 5" key="1">
    <citation type="submission" date="2011-11" db="EMBL/GenBank/DDBJ databases">
        <title>The Genome Sequence of Fusarium oxysporum PHW815.</title>
        <authorList>
            <consortium name="The Broad Institute Genome Sequencing Platform"/>
            <person name="Ma L.-J."/>
            <person name="Gale L.R."/>
            <person name="Schwartz D.C."/>
            <person name="Zhou S."/>
            <person name="Corby-Kistler H."/>
            <person name="Young S.K."/>
            <person name="Zeng Q."/>
            <person name="Gargeya S."/>
            <person name="Fitzgerald M."/>
            <person name="Haas B."/>
            <person name="Abouelleil A."/>
            <person name="Alvarado L."/>
            <person name="Arachchi H.M."/>
            <person name="Berlin A."/>
            <person name="Brown A."/>
            <person name="Chapman S.B."/>
            <person name="Chen Z."/>
            <person name="Dunbar C."/>
            <person name="Freedman E."/>
            <person name="Gearin G."/>
            <person name="Goldberg J."/>
            <person name="Griggs A."/>
            <person name="Gujja S."/>
            <person name="Heiman D."/>
            <person name="Howarth C."/>
            <person name="Larson L."/>
            <person name="Lui A."/>
            <person name="MacDonald P.J.P."/>
            <person name="Montmayeur A."/>
            <person name="Murphy C."/>
            <person name="Neiman D."/>
            <person name="Pearson M."/>
            <person name="Priest M."/>
            <person name="Roberts A."/>
            <person name="Saif S."/>
            <person name="Shea T."/>
            <person name="Shenoy N."/>
            <person name="Sisk P."/>
            <person name="Stolte C."/>
            <person name="Sykes S."/>
            <person name="Wortman J."/>
            <person name="Nusbaum C."/>
            <person name="Birren B."/>
        </authorList>
    </citation>
    <scope>NUCLEOTIDE SEQUENCE [LARGE SCALE GENOMIC DNA]</scope>
    <source>
        <strain evidence="4 5">54005</strain>
    </source>
</reference>
<name>X0BM50_FUSOX</name>
<keyword evidence="2" id="KW-0539">Nucleus</keyword>
<feature type="compositionally biased region" description="Polar residues" evidence="3">
    <location>
        <begin position="12"/>
        <end position="29"/>
    </location>
</feature>
<dbReference type="PANTHER" id="PTHR31001">
    <property type="entry name" value="UNCHARACTERIZED TRANSCRIPTIONAL REGULATORY PROTEIN"/>
    <property type="match status" value="1"/>
</dbReference>
<feature type="compositionally biased region" description="Polar residues" evidence="3">
    <location>
        <begin position="36"/>
        <end position="58"/>
    </location>
</feature>
<protein>
    <recommendedName>
        <fullName evidence="6">Transcription factor domain-containing protein</fullName>
    </recommendedName>
</protein>
<organism evidence="4 5">
    <name type="scientific">Fusarium oxysporum f. sp. raphani 54005</name>
    <dbReference type="NCBI Taxonomy" id="1089458"/>
    <lineage>
        <taxon>Eukaryota</taxon>
        <taxon>Fungi</taxon>
        <taxon>Dikarya</taxon>
        <taxon>Ascomycota</taxon>
        <taxon>Pezizomycotina</taxon>
        <taxon>Sordariomycetes</taxon>
        <taxon>Hypocreomycetidae</taxon>
        <taxon>Hypocreales</taxon>
        <taxon>Nectriaceae</taxon>
        <taxon>Fusarium</taxon>
        <taxon>Fusarium oxysporum species complex</taxon>
    </lineage>
</organism>
<accession>X0BM50</accession>
<evidence type="ECO:0000256" key="2">
    <source>
        <dbReference type="ARBA" id="ARBA00023242"/>
    </source>
</evidence>
<keyword evidence="5" id="KW-1185">Reference proteome</keyword>
<dbReference type="OrthoDB" id="2406834at2759"/>
<dbReference type="AlphaFoldDB" id="X0BM50"/>
<dbReference type="Proteomes" id="UP000030663">
    <property type="component" value="Unassembled WGS sequence"/>
</dbReference>
<evidence type="ECO:0000256" key="3">
    <source>
        <dbReference type="SAM" id="MobiDB-lite"/>
    </source>
</evidence>
<sequence length="456" mass="51267">MAPAAAQPDGGNLTTQTSPLSVPLQSPDSSQRDETNGSQPSPPSNFSTFGDTSLQQHQDQPHRNLYQDFTQSHWDAVLQRPTDHTRRSTLASQGTLHQPEALYFPFPLASEVTVNDLISALPPRMASNIGIALQCNAAKPDPNLTLVERERRRRCWAGILLLHTYQAILFRDVDMSSLINDYTTMPENANDTDILHDRILQPSTQPTQMSVMIFKISLFRLSARICKELSDVTPLTQARLVALDAEIASEQQRWASIFLVDGAPSLLDSSSYALWCALDVYAHQLYLLLHRPFSRPANQPLYRPESRQKCITSSLVLLDIHQKWMELPRLSSYRWYAYGVVGSCALHGAVTLASCLLEHNDPEIDTSVERKAFDAAVLRFDKLQERGSLYVKAYPVLRQLQSMLSPDSIPGPSEAAQGFGTYFDDWIDNVQWLNPESIDWNFWDEILQLGLSEVPS</sequence>
<dbReference type="CDD" id="cd12148">
    <property type="entry name" value="fungal_TF_MHR"/>
    <property type="match status" value="1"/>
</dbReference>
<proteinExistence type="predicted"/>
<dbReference type="HOGENOM" id="CLU_018186_2_0_1"/>
<evidence type="ECO:0000256" key="1">
    <source>
        <dbReference type="ARBA" id="ARBA00004123"/>
    </source>
</evidence>
<gene>
    <name evidence="4" type="ORF">FOQG_12763</name>
</gene>